<dbReference type="AlphaFoldDB" id="A0A1J5THA1"/>
<dbReference type="PANTHER" id="PTHR36305">
    <property type="entry name" value="PHOSPHATIDYLGLYCEROPHOSPHATASE A"/>
    <property type="match status" value="1"/>
</dbReference>
<evidence type="ECO:0000259" key="2">
    <source>
        <dbReference type="Pfam" id="PF04608"/>
    </source>
</evidence>
<evidence type="ECO:0000313" key="3">
    <source>
        <dbReference type="EMBL" id="OIR11398.1"/>
    </source>
</evidence>
<dbReference type="InterPro" id="IPR007686">
    <property type="entry name" value="YutG/PgpA"/>
</dbReference>
<dbReference type="EMBL" id="MLJW01000020">
    <property type="protein sequence ID" value="OIR11398.1"/>
    <property type="molecule type" value="Genomic_DNA"/>
</dbReference>
<feature type="transmembrane region" description="Helical" evidence="1">
    <location>
        <begin position="142"/>
        <end position="163"/>
    </location>
</feature>
<keyword evidence="1" id="KW-0812">Transmembrane</keyword>
<comment type="caution">
    <text evidence="3">The sequence shown here is derived from an EMBL/GenBank/DDBJ whole genome shotgun (WGS) entry which is preliminary data.</text>
</comment>
<feature type="transmembrane region" description="Helical" evidence="1">
    <location>
        <begin position="60"/>
        <end position="77"/>
    </location>
</feature>
<proteinExistence type="predicted"/>
<sequence length="168" mass="18842">MTTSHDQLKFQPGWRFLFSHPAHFLSFGFGAGLFPRSPGTAGTLVAFPMYWYLAPRLTDAMFILVLIWAFAFGVWVCDKTGKALGVADYGGIVWDEIVAFLLVLFFTPEGLIWQLLAFSLFRFFDIVKPQPIRHFDQTWHGGLGVMFDDILAAGYALLCLAAIKSVLI</sequence>
<name>A0A1J5THA1_9ZZZZ</name>
<dbReference type="GO" id="GO:0006629">
    <property type="term" value="P:lipid metabolic process"/>
    <property type="evidence" value="ECO:0007669"/>
    <property type="project" value="InterPro"/>
</dbReference>
<dbReference type="InterPro" id="IPR026037">
    <property type="entry name" value="PgpA"/>
</dbReference>
<dbReference type="PIRSF" id="PIRSF006162">
    <property type="entry name" value="PgpA"/>
    <property type="match status" value="1"/>
</dbReference>
<feature type="domain" description="YutG/PgpA" evidence="2">
    <location>
        <begin position="25"/>
        <end position="163"/>
    </location>
</feature>
<dbReference type="InterPro" id="IPR036681">
    <property type="entry name" value="PgpA-like_sf"/>
</dbReference>
<accession>A0A1J5THA1</accession>
<dbReference type="GO" id="GO:0008962">
    <property type="term" value="F:phosphatidylglycerophosphatase activity"/>
    <property type="evidence" value="ECO:0007669"/>
    <property type="project" value="UniProtKB-EC"/>
</dbReference>
<organism evidence="3">
    <name type="scientific">mine drainage metagenome</name>
    <dbReference type="NCBI Taxonomy" id="410659"/>
    <lineage>
        <taxon>unclassified sequences</taxon>
        <taxon>metagenomes</taxon>
        <taxon>ecological metagenomes</taxon>
    </lineage>
</organism>
<dbReference type="Pfam" id="PF04608">
    <property type="entry name" value="PgpA"/>
    <property type="match status" value="1"/>
</dbReference>
<protein>
    <submittedName>
        <fullName evidence="3">Phosphatidylglycerophosphatase A</fullName>
        <ecNumber evidence="3">3.1.3.27</ecNumber>
    </submittedName>
</protein>
<evidence type="ECO:0000256" key="1">
    <source>
        <dbReference type="SAM" id="Phobius"/>
    </source>
</evidence>
<dbReference type="SUPFAM" id="SSF101307">
    <property type="entry name" value="YutG-like"/>
    <property type="match status" value="1"/>
</dbReference>
<feature type="transmembrane region" description="Helical" evidence="1">
    <location>
        <begin position="97"/>
        <end position="121"/>
    </location>
</feature>
<dbReference type="EC" id="3.1.3.27" evidence="3"/>
<gene>
    <name evidence="3" type="primary">pgpA_3</name>
    <name evidence="3" type="ORF">GALL_68910</name>
</gene>
<keyword evidence="1" id="KW-0472">Membrane</keyword>
<keyword evidence="1" id="KW-1133">Transmembrane helix</keyword>
<dbReference type="CDD" id="cd06971">
    <property type="entry name" value="PgpA"/>
    <property type="match status" value="1"/>
</dbReference>
<keyword evidence="3" id="KW-0378">Hydrolase</keyword>
<dbReference type="PANTHER" id="PTHR36305:SF1">
    <property type="entry name" value="PHOSPHATIDYLGLYCEROPHOSPHATASE A"/>
    <property type="match status" value="1"/>
</dbReference>
<reference evidence="3" key="1">
    <citation type="submission" date="2016-10" db="EMBL/GenBank/DDBJ databases">
        <title>Sequence of Gallionella enrichment culture.</title>
        <authorList>
            <person name="Poehlein A."/>
            <person name="Muehling M."/>
            <person name="Daniel R."/>
        </authorList>
    </citation>
    <scope>NUCLEOTIDE SEQUENCE</scope>
</reference>